<dbReference type="EMBL" id="JAPNKA010000001">
    <property type="protein sequence ID" value="MCY1081387.1"/>
    <property type="molecule type" value="Genomic_DNA"/>
</dbReference>
<dbReference type="Pfam" id="PF01380">
    <property type="entry name" value="SIS"/>
    <property type="match status" value="1"/>
</dbReference>
<dbReference type="RefSeq" id="WP_267539987.1">
    <property type="nucleotide sequence ID" value="NZ_JAPNKA010000001.1"/>
</dbReference>
<dbReference type="NCBIfam" id="TIGR00393">
    <property type="entry name" value="kpsF"/>
    <property type="match status" value="1"/>
</dbReference>
<keyword evidence="2" id="KW-0677">Repeat</keyword>
<feature type="domain" description="SIS" evidence="8">
    <location>
        <begin position="76"/>
        <end position="218"/>
    </location>
</feature>
<evidence type="ECO:0000259" key="8">
    <source>
        <dbReference type="PROSITE" id="PS51464"/>
    </source>
</evidence>
<feature type="domain" description="CBS" evidence="7">
    <location>
        <begin position="243"/>
        <end position="306"/>
    </location>
</feature>
<dbReference type="GO" id="GO:0016853">
    <property type="term" value="F:isomerase activity"/>
    <property type="evidence" value="ECO:0007669"/>
    <property type="project" value="UniProtKB-KW"/>
</dbReference>
<evidence type="ECO:0000256" key="4">
    <source>
        <dbReference type="PIRNR" id="PIRNR004692"/>
    </source>
</evidence>
<dbReference type="PROSITE" id="PS51464">
    <property type="entry name" value="SIS"/>
    <property type="match status" value="1"/>
</dbReference>
<feature type="region of interest" description="Disordered" evidence="6">
    <location>
        <begin position="1"/>
        <end position="44"/>
    </location>
</feature>
<gene>
    <name evidence="9" type="ORF">OV287_43730</name>
</gene>
<dbReference type="PANTHER" id="PTHR42745:SF1">
    <property type="entry name" value="ARABINOSE 5-PHOSPHATE ISOMERASE KDSD"/>
    <property type="match status" value="1"/>
</dbReference>
<accession>A0ABT4AI95</accession>
<evidence type="ECO:0000256" key="3">
    <source>
        <dbReference type="ARBA" id="ARBA00023122"/>
    </source>
</evidence>
<evidence type="ECO:0000256" key="2">
    <source>
        <dbReference type="ARBA" id="ARBA00022737"/>
    </source>
</evidence>
<keyword evidence="9" id="KW-0413">Isomerase</keyword>
<protein>
    <submittedName>
        <fullName evidence="9">KpsF/GutQ family sugar-phosphate isomerase</fullName>
    </submittedName>
</protein>
<dbReference type="PROSITE" id="PS51371">
    <property type="entry name" value="CBS"/>
    <property type="match status" value="2"/>
</dbReference>
<dbReference type="InterPro" id="IPR050986">
    <property type="entry name" value="GutQ/KpsF_isomerases"/>
</dbReference>
<dbReference type="Proteomes" id="UP001207654">
    <property type="component" value="Unassembled WGS sequence"/>
</dbReference>
<dbReference type="InterPro" id="IPR001347">
    <property type="entry name" value="SIS_dom"/>
</dbReference>
<dbReference type="SUPFAM" id="SSF53697">
    <property type="entry name" value="SIS domain"/>
    <property type="match status" value="1"/>
</dbReference>
<comment type="similarity">
    <text evidence="1 4">Belongs to the SIS family. GutQ/KpsF subfamily.</text>
</comment>
<proteinExistence type="inferred from homology"/>
<evidence type="ECO:0000256" key="1">
    <source>
        <dbReference type="ARBA" id="ARBA00008165"/>
    </source>
</evidence>
<evidence type="ECO:0000259" key="7">
    <source>
        <dbReference type="PROSITE" id="PS51371"/>
    </source>
</evidence>
<feature type="compositionally biased region" description="Pro residues" evidence="6">
    <location>
        <begin position="26"/>
        <end position="38"/>
    </location>
</feature>
<dbReference type="Gene3D" id="3.10.580.10">
    <property type="entry name" value="CBS-domain"/>
    <property type="match status" value="1"/>
</dbReference>
<dbReference type="Gene3D" id="3.40.50.10490">
    <property type="entry name" value="Glucose-6-phosphate isomerase like protein, domain 1"/>
    <property type="match status" value="1"/>
</dbReference>
<dbReference type="InterPro" id="IPR046348">
    <property type="entry name" value="SIS_dom_sf"/>
</dbReference>
<dbReference type="SMART" id="SM00116">
    <property type="entry name" value="CBS"/>
    <property type="match status" value="2"/>
</dbReference>
<organism evidence="9 10">
    <name type="scientific">Archangium lansingense</name>
    <dbReference type="NCBI Taxonomy" id="2995310"/>
    <lineage>
        <taxon>Bacteria</taxon>
        <taxon>Pseudomonadati</taxon>
        <taxon>Myxococcota</taxon>
        <taxon>Myxococcia</taxon>
        <taxon>Myxococcales</taxon>
        <taxon>Cystobacterineae</taxon>
        <taxon>Archangiaceae</taxon>
        <taxon>Archangium</taxon>
    </lineage>
</organism>
<dbReference type="PANTHER" id="PTHR42745">
    <property type="match status" value="1"/>
</dbReference>
<dbReference type="InterPro" id="IPR000644">
    <property type="entry name" value="CBS_dom"/>
</dbReference>
<reference evidence="9 10" key="1">
    <citation type="submission" date="2022-11" db="EMBL/GenBank/DDBJ databases">
        <title>Minimal conservation of predation-associated metabolite biosynthetic gene clusters underscores biosynthetic potential of Myxococcota including descriptions for ten novel species: Archangium lansinium sp. nov., Myxococcus landrumus sp. nov., Nannocystis bai.</title>
        <authorList>
            <person name="Ahearne A."/>
            <person name="Stevens C."/>
            <person name="Phillips K."/>
        </authorList>
    </citation>
    <scope>NUCLEOTIDE SEQUENCE [LARGE SCALE GENOMIC DNA]</scope>
    <source>
        <strain evidence="9 10">MIWBW</strain>
    </source>
</reference>
<evidence type="ECO:0000256" key="5">
    <source>
        <dbReference type="PROSITE-ProRule" id="PRU00703"/>
    </source>
</evidence>
<dbReference type="InterPro" id="IPR046342">
    <property type="entry name" value="CBS_dom_sf"/>
</dbReference>
<sequence length="364" mass="38445">MARASRSTARKPRLRALPGHATSTPEPGPRPSPAPSPTSSPDEREATLDYARSVLEAEAQAILGLTGRLGDSFLRALELVRDSVQTVVTGVGKAGLIGQKLSATLASTGIRSVFLHPTEAVHGDLGRVGRGDVILALSNSGATEELVRLLPSFKRLGAPVIAITGDAESPLARGADVVLDIGRIEEACPMGMVPTASTAALHAIGDALAMAVLRARPFGSAEYALLHPGGKIGRSVMRVFELMRSGPSNPVVRDTAKLSEAVVVMTNTPGRPGATNVVDRQGRLVGIFTDGDLRRLVEQGRTNFDVPIREVMGKRPRCVGPEVLVLAATKLMREFRVDQLPVVDAEGKAVGLLDVQDLLAARYF</sequence>
<evidence type="ECO:0000313" key="10">
    <source>
        <dbReference type="Proteomes" id="UP001207654"/>
    </source>
</evidence>
<name>A0ABT4AI95_9BACT</name>
<dbReference type="InterPro" id="IPR035474">
    <property type="entry name" value="SIS_Kpsf"/>
</dbReference>
<dbReference type="InterPro" id="IPR004800">
    <property type="entry name" value="KdsD/KpsF-type"/>
</dbReference>
<keyword evidence="10" id="KW-1185">Reference proteome</keyword>
<dbReference type="Pfam" id="PF00571">
    <property type="entry name" value="CBS"/>
    <property type="match status" value="2"/>
</dbReference>
<dbReference type="CDD" id="cd05014">
    <property type="entry name" value="SIS_Kpsf"/>
    <property type="match status" value="1"/>
</dbReference>
<evidence type="ECO:0000313" key="9">
    <source>
        <dbReference type="EMBL" id="MCY1081387.1"/>
    </source>
</evidence>
<feature type="domain" description="CBS" evidence="7">
    <location>
        <begin position="312"/>
        <end position="364"/>
    </location>
</feature>
<comment type="caution">
    <text evidence="9">The sequence shown here is derived from an EMBL/GenBank/DDBJ whole genome shotgun (WGS) entry which is preliminary data.</text>
</comment>
<dbReference type="PIRSF" id="PIRSF004692">
    <property type="entry name" value="KdsD_KpsF"/>
    <property type="match status" value="1"/>
</dbReference>
<evidence type="ECO:0000256" key="6">
    <source>
        <dbReference type="SAM" id="MobiDB-lite"/>
    </source>
</evidence>
<dbReference type="CDD" id="cd04604">
    <property type="entry name" value="CBS_pair_SIS_assoc"/>
    <property type="match status" value="1"/>
</dbReference>
<keyword evidence="3 5" id="KW-0129">CBS domain</keyword>